<dbReference type="Proteomes" id="UP000467164">
    <property type="component" value="Chromosome"/>
</dbReference>
<dbReference type="EMBL" id="AP022572">
    <property type="protein sequence ID" value="BBX58462.1"/>
    <property type="molecule type" value="Genomic_DNA"/>
</dbReference>
<name>A0A7I7LG23_9MYCO</name>
<dbReference type="AlphaFoldDB" id="A0A7I7LG23"/>
<evidence type="ECO:0000313" key="2">
    <source>
        <dbReference type="EMBL" id="BBX58462.1"/>
    </source>
</evidence>
<keyword evidence="3" id="KW-1185">Reference proteome</keyword>
<reference evidence="2 3" key="1">
    <citation type="journal article" date="2019" name="Emerg. Microbes Infect.">
        <title>Comprehensive subspecies identification of 175 nontuberculous mycobacteria species based on 7547 genomic profiles.</title>
        <authorList>
            <person name="Matsumoto Y."/>
            <person name="Kinjo T."/>
            <person name="Motooka D."/>
            <person name="Nabeya D."/>
            <person name="Jung N."/>
            <person name="Uechi K."/>
            <person name="Horii T."/>
            <person name="Iida T."/>
            <person name="Fujita J."/>
            <person name="Nakamura S."/>
        </authorList>
    </citation>
    <scope>NUCLEOTIDE SEQUENCE [LARGE SCALE GENOMIC DNA]</scope>
    <source>
        <strain evidence="2 3">JCM 12657</strain>
    </source>
</reference>
<accession>A0A7I7LG23</accession>
<gene>
    <name evidence="2" type="ORF">MSHO_38070</name>
</gene>
<proteinExistence type="predicted"/>
<feature type="region of interest" description="Disordered" evidence="1">
    <location>
        <begin position="43"/>
        <end position="70"/>
    </location>
</feature>
<sequence>MLESGSYPTDNCALAAQSATACSSAGSIPARSTARVTIRYIAPVSRNRDPRPRANPLDTEDFPVPAGPSIATTNPTGAGSFVPLVPLVPALTTLVPLVPTLTTLVRSFHSIRSCRSQPNRLVQLADFVAA</sequence>
<organism evidence="2 3">
    <name type="scientific">Mycobacterium shottsii</name>
    <dbReference type="NCBI Taxonomy" id="133549"/>
    <lineage>
        <taxon>Bacteria</taxon>
        <taxon>Bacillati</taxon>
        <taxon>Actinomycetota</taxon>
        <taxon>Actinomycetes</taxon>
        <taxon>Mycobacteriales</taxon>
        <taxon>Mycobacteriaceae</taxon>
        <taxon>Mycobacterium</taxon>
        <taxon>Mycobacterium ulcerans group</taxon>
    </lineage>
</organism>
<protein>
    <submittedName>
        <fullName evidence="2">Uncharacterized protein</fullName>
    </submittedName>
</protein>
<evidence type="ECO:0000256" key="1">
    <source>
        <dbReference type="SAM" id="MobiDB-lite"/>
    </source>
</evidence>
<evidence type="ECO:0000313" key="3">
    <source>
        <dbReference type="Proteomes" id="UP000467164"/>
    </source>
</evidence>
<dbReference type="KEGG" id="msho:MSHO_38070"/>